<organism evidence="2 3">
    <name type="scientific">Comamonas testosteroni</name>
    <name type="common">Pseudomonas testosteroni</name>
    <dbReference type="NCBI Taxonomy" id="285"/>
    <lineage>
        <taxon>Bacteria</taxon>
        <taxon>Pseudomonadati</taxon>
        <taxon>Pseudomonadota</taxon>
        <taxon>Betaproteobacteria</taxon>
        <taxon>Burkholderiales</taxon>
        <taxon>Comamonadaceae</taxon>
        <taxon>Comamonas</taxon>
    </lineage>
</organism>
<reference evidence="2 3" key="1">
    <citation type="submission" date="2013-09" db="EMBL/GenBank/DDBJ databases">
        <title>High correlation between genotypes and phenotypes of environmental bacteria Comamonas testosteroni strains.</title>
        <authorList>
            <person name="Liu L."/>
            <person name="Zhu W."/>
            <person name="Xia X."/>
            <person name="Xu B."/>
            <person name="Luo M."/>
            <person name="Wang G."/>
        </authorList>
    </citation>
    <scope>NUCLEOTIDE SEQUENCE [LARGE SCALE GENOMIC DNA]</scope>
    <source>
        <strain evidence="2 3">JL40</strain>
    </source>
</reference>
<name>A0A096F7D9_COMTE</name>
<evidence type="ECO:0000313" key="3">
    <source>
        <dbReference type="Proteomes" id="UP000029553"/>
    </source>
</evidence>
<proteinExistence type="predicted"/>
<keyword evidence="1" id="KW-0732">Signal</keyword>
<dbReference type="PROSITE" id="PS51257">
    <property type="entry name" value="PROKAR_LIPOPROTEIN"/>
    <property type="match status" value="1"/>
</dbReference>
<protein>
    <submittedName>
        <fullName evidence="2">Uncharacterized protein</fullName>
    </submittedName>
</protein>
<evidence type="ECO:0000256" key="1">
    <source>
        <dbReference type="SAM" id="SignalP"/>
    </source>
</evidence>
<evidence type="ECO:0000313" key="2">
    <source>
        <dbReference type="EMBL" id="KGH25909.1"/>
    </source>
</evidence>
<accession>A0A096F7D9</accession>
<sequence length="57" mass="5797">MDAVKEMQMRKWLTLAAAAATLALTACSGTMPASSSSSSSGGVEIFGTVDAGVSRTW</sequence>
<dbReference type="Proteomes" id="UP000029553">
    <property type="component" value="Unassembled WGS sequence"/>
</dbReference>
<gene>
    <name evidence="2" type="ORF">P353_24060</name>
</gene>
<dbReference type="EMBL" id="AWOR01000078">
    <property type="protein sequence ID" value="KGH25909.1"/>
    <property type="molecule type" value="Genomic_DNA"/>
</dbReference>
<feature type="chain" id="PRO_5001917855" evidence="1">
    <location>
        <begin position="29"/>
        <end position="57"/>
    </location>
</feature>
<dbReference type="AlphaFoldDB" id="A0A096F7D9"/>
<feature type="signal peptide" evidence="1">
    <location>
        <begin position="1"/>
        <end position="28"/>
    </location>
</feature>
<comment type="caution">
    <text evidence="2">The sequence shown here is derived from an EMBL/GenBank/DDBJ whole genome shotgun (WGS) entry which is preliminary data.</text>
</comment>